<evidence type="ECO:0000256" key="1">
    <source>
        <dbReference type="ARBA" id="ARBA00002994"/>
    </source>
</evidence>
<dbReference type="Gene3D" id="3.90.226.10">
    <property type="entry name" value="2-enoyl-CoA Hydratase, Chain A, domain 1"/>
    <property type="match status" value="1"/>
</dbReference>
<comment type="function">
    <text evidence="1">Could possibly oxidize fatty acids using specific components.</text>
</comment>
<proteinExistence type="inferred from homology"/>
<comment type="catalytic activity">
    <reaction evidence="4">
        <text>a (3S)-3-hydroxyacyl-CoA = a (2E)-enoyl-CoA + H2O</text>
        <dbReference type="Rhea" id="RHEA:16105"/>
        <dbReference type="ChEBI" id="CHEBI:15377"/>
        <dbReference type="ChEBI" id="CHEBI:57318"/>
        <dbReference type="ChEBI" id="CHEBI:58856"/>
        <dbReference type="EC" id="4.2.1.17"/>
    </reaction>
</comment>
<dbReference type="GO" id="GO:0006631">
    <property type="term" value="P:fatty acid metabolic process"/>
    <property type="evidence" value="ECO:0007669"/>
    <property type="project" value="UniProtKB-KW"/>
</dbReference>
<dbReference type="EMBL" id="CP136958">
    <property type="protein sequence ID" value="WOT01352.1"/>
    <property type="molecule type" value="Genomic_DNA"/>
</dbReference>
<evidence type="ECO:0000256" key="2">
    <source>
        <dbReference type="ARBA" id="ARBA00005254"/>
    </source>
</evidence>
<dbReference type="PANTHER" id="PTHR43802:SF1">
    <property type="entry name" value="IP11341P-RELATED"/>
    <property type="match status" value="1"/>
</dbReference>
<dbReference type="InterPro" id="IPR018376">
    <property type="entry name" value="Enoyl-CoA_hyd/isom_CS"/>
</dbReference>
<dbReference type="PROSITE" id="PS00166">
    <property type="entry name" value="ENOYL_COA_HYDRATASE"/>
    <property type="match status" value="1"/>
</dbReference>
<dbReference type="InterPro" id="IPR001753">
    <property type="entry name" value="Enoyl-CoA_hydra/iso"/>
</dbReference>
<dbReference type="AlphaFoldDB" id="A0AAF0YQ55"/>
<keyword evidence="3" id="KW-0443">Lipid metabolism</keyword>
<dbReference type="CDD" id="cd06558">
    <property type="entry name" value="crotonase-like"/>
    <property type="match status" value="1"/>
</dbReference>
<evidence type="ECO:0000313" key="7">
    <source>
        <dbReference type="EMBL" id="WOT01352.1"/>
    </source>
</evidence>
<dbReference type="KEGG" id="cpyr:CYJ47_08690"/>
<dbReference type="InterPro" id="IPR029045">
    <property type="entry name" value="ClpP/crotonase-like_dom_sf"/>
</dbReference>
<dbReference type="PANTHER" id="PTHR43802">
    <property type="entry name" value="ENOYL-COA HYDRATASE"/>
    <property type="match status" value="1"/>
</dbReference>
<dbReference type="RefSeq" id="WP_101679228.1">
    <property type="nucleotide sequence ID" value="NZ_CAMIHY010000016.1"/>
</dbReference>
<organism evidence="7 8">
    <name type="scientific">Corynebacterium pyruviciproducens</name>
    <dbReference type="NCBI Taxonomy" id="598660"/>
    <lineage>
        <taxon>Bacteria</taxon>
        <taxon>Bacillati</taxon>
        <taxon>Actinomycetota</taxon>
        <taxon>Actinomycetes</taxon>
        <taxon>Mycobacteriales</taxon>
        <taxon>Corynebacteriaceae</taxon>
        <taxon>Corynebacterium</taxon>
    </lineage>
</organism>
<gene>
    <name evidence="7" type="ORF">CYJ47_08690</name>
</gene>
<evidence type="ECO:0000256" key="5">
    <source>
        <dbReference type="ARBA" id="ARBA00023717"/>
    </source>
</evidence>
<dbReference type="Proteomes" id="UP000234560">
    <property type="component" value="Chromosome"/>
</dbReference>
<name>A0AAF0YQ55_9CORY</name>
<reference evidence="7" key="2">
    <citation type="submission" date="2023-10" db="EMBL/GenBank/DDBJ databases">
        <authorList>
            <person name="Choi B."/>
        </authorList>
    </citation>
    <scope>NUCLEOTIDE SEQUENCE</scope>
    <source>
        <strain evidence="7">UMB0763</strain>
    </source>
</reference>
<protein>
    <submittedName>
        <fullName evidence="7">Enoyl-CoA hydratase-related protein</fullName>
    </submittedName>
</protein>
<comment type="catalytic activity">
    <reaction evidence="5">
        <text>a 4-saturated-(3S)-3-hydroxyacyl-CoA = a (3E)-enoyl-CoA + H2O</text>
        <dbReference type="Rhea" id="RHEA:20724"/>
        <dbReference type="ChEBI" id="CHEBI:15377"/>
        <dbReference type="ChEBI" id="CHEBI:58521"/>
        <dbReference type="ChEBI" id="CHEBI:137480"/>
        <dbReference type="EC" id="4.2.1.17"/>
    </reaction>
</comment>
<keyword evidence="3" id="KW-0276">Fatty acid metabolism</keyword>
<evidence type="ECO:0000256" key="4">
    <source>
        <dbReference type="ARBA" id="ARBA00023709"/>
    </source>
</evidence>
<sequence>MGGADAEVRVTVDGALAEVLLNRPAKRNALTTAMVDTITRFVRGLPQSVRVILVRGEGPAFCGGADLAASAASDDFHRGLFAMLDEFVHQHRIVVSYVHGPAVGAGMEIMLASDLVVMEPRAWCELPPARLGFALDNWSIRRLADIVGLGHARSILLACERVTATRAVEIGLAHEVGNLDDAHALCARVGSYPPLGIAELKAVLNDACYTHELSPEHQRLFDAAWAEARRQRR</sequence>
<dbReference type="SUPFAM" id="SSF52096">
    <property type="entry name" value="ClpP/crotonase"/>
    <property type="match status" value="1"/>
</dbReference>
<accession>A0AAF0YQ55</accession>
<dbReference type="GO" id="GO:0004300">
    <property type="term" value="F:enoyl-CoA hydratase activity"/>
    <property type="evidence" value="ECO:0007669"/>
    <property type="project" value="UniProtKB-EC"/>
</dbReference>
<evidence type="ECO:0000256" key="6">
    <source>
        <dbReference type="RuleBase" id="RU003707"/>
    </source>
</evidence>
<evidence type="ECO:0000313" key="8">
    <source>
        <dbReference type="Proteomes" id="UP000234560"/>
    </source>
</evidence>
<evidence type="ECO:0000256" key="3">
    <source>
        <dbReference type="ARBA" id="ARBA00022832"/>
    </source>
</evidence>
<reference evidence="7" key="1">
    <citation type="submission" date="2017-12" db="EMBL/GenBank/DDBJ databases">
        <authorList>
            <person name="Thomas-White K."/>
            <person name="Wolfe A.J."/>
        </authorList>
    </citation>
    <scope>NUCLEOTIDE SEQUENCE</scope>
    <source>
        <strain evidence="7">UMB0763</strain>
    </source>
</reference>
<comment type="similarity">
    <text evidence="2 6">Belongs to the enoyl-CoA hydratase/isomerase family.</text>
</comment>
<dbReference type="Pfam" id="PF00378">
    <property type="entry name" value="ECH_1"/>
    <property type="match status" value="1"/>
</dbReference>